<dbReference type="Pfam" id="PF07727">
    <property type="entry name" value="RVT_2"/>
    <property type="match status" value="1"/>
</dbReference>
<dbReference type="EMBL" id="LSRX01000181">
    <property type="protein sequence ID" value="OLQ05547.1"/>
    <property type="molecule type" value="Genomic_DNA"/>
</dbReference>
<dbReference type="InterPro" id="IPR001584">
    <property type="entry name" value="Integrase_cat-core"/>
</dbReference>
<feature type="compositionally biased region" description="Basic and acidic residues" evidence="4">
    <location>
        <begin position="1032"/>
        <end position="1042"/>
    </location>
</feature>
<dbReference type="InterPro" id="IPR036397">
    <property type="entry name" value="RNaseH_sf"/>
</dbReference>
<dbReference type="Pfam" id="PF02931">
    <property type="entry name" value="Neur_chan_LBD"/>
    <property type="match status" value="1"/>
</dbReference>
<proteinExistence type="predicted"/>
<dbReference type="PROSITE" id="PS50088">
    <property type="entry name" value="ANK_REPEAT"/>
    <property type="match status" value="7"/>
</dbReference>
<dbReference type="SUPFAM" id="SSF50978">
    <property type="entry name" value="WD40 repeat-like"/>
    <property type="match status" value="1"/>
</dbReference>
<evidence type="ECO:0000256" key="2">
    <source>
        <dbReference type="ARBA" id="ARBA00023043"/>
    </source>
</evidence>
<sequence>MPMSRVFYQWNAADRQWQKCVGWLPKEICDEIFMVKFDDEASMVMWSEEEGKLKALSTSQKKLADKQAQRILQDMEPEQRYEVQEAVSPSLTSPCFVSDGGMMAILDPSCHEQFWCQLGSARPNHLVLRPSRERESLCLACEAAEWQHLNGKAFIIVHSDQDREYVEGMLDSDDMHGRRVQCRLPDGLAMTGNAEYFLKSAMEAKMRKVSFTTQDIDGLSQNQKAHQENVDGLHQNQEAHHENVDGLRQNQEAHHVVFNFDVCQEHGGGPRNYCQEHGGGLSSEAECFASASEMAEVEETASRLMKQKDYSMVSLEKFLTRFPKLCSKGRQSDVQGVYYLFGLYAHGAKCGTTNSSRKLANFTRYLNELVKYQAECRGLGHATWSSIALGLNAGSRPHKDHHNKVNSRNYIFGVGGYSGGELWVEGDESLSTSSARCSWKWSPQGTKVAGRNYDIKYKMMEFDPRTWHASCKWTGQRIVISAFTSRAVDFATDGTLRELRELGFRLPQDRQVYMFDGSLREGVGQFSSVFAEEDDEPVEAAGEDAEIEVEPVVEQADWEPNAEEKRLVKKLHDNLGRPAPREMARSLRLASAKPHIIRYVARDFRCSVCDSRIKPKPARPAVLPKIYEPGRVVGVDVIFLSALNRRETFPALNITDWGTSYQVVERLKTTEATHTWRTFMRVWCRTFGVPDVIVADLGSEFRGQFADLASQAGALVRHTAARSPWQAGKTERAGAHFKSVYEKARESTYISSWEEVKTLMYAVECAKNRYGNRSGFSPMQRQIGHNLRLPGSLLSDDSLDPAMVVASADAEMKKTLEIRAAAQEAYIKSQTEVALSKAKNTRSRVQVQFSAGETVYVYRQPKMRKRKHAMTPESLESRKPVWVGPGIVLAVETPSLWISMKGELWKASFEQCRHATSEEQIAKEILAGELEALKEELGRTTHKRTFRDMTGLGAPGDDDDEALNQEAERFDSLDGGGDLQRPAQRQRREDGRDVAIPEDSELDYEPSEEEQEGDPVPERPLNDPQPQNLRDGSVDMSRRTTESEPEPVPIQNEAMEQRPVLGDPAETARQVMRNERLDGNPPGSAPYEAARRIMQHRPEGRHHPYFAEKVDEPSAKMWYSLEGDKWTWEPDVWEEVSNDIVIRQHNFPRRQLCNPAKVRGALMPRRLKYRATYMVDENGELHVHGDNWFKSRKKPCKTSYSWVGFTVFSAKEIDVQAFASGKNRGQGEVFEHEIKAEEWPGWRISDKQEWDKVAQTNAVKVLSVEESRRIRADPEESQRILPSRMVRRWKPADQPGAPDVRKSRWCIRGDRDPDILTLERYAPTLNSTSFGVLLQTAASMKYKATVGDLKNAFMQSSPLVREKGNLYASQPKSGIDGLDPEQLIQIISGCYGLNDAPSHWRQTLKEAILALGYQESVLDPTIYFLRTSEVLDGVVAVEVDDLFTFGNEVHESRMAQLRERFKFGKYEVVMDSTEGVGFNGRRVRQLPCFDFEVDMTKFVCERLEPVALAKGRKSDVKALANDSEIAQMRAVIGGLNWAAKEGRPDCAAAASLGAACFPKPTIRDILDVNKAVKLLKDRADLSIKIRAIDVDKLAWGVISDASFANAYGGHSQGAYGILAFHEDLQRGCRVPCSLISWRSGRIQKIVNSTLAAETQSLSKGLGELCWVITLYNELQDKDFDLAKWESQMKKNKVVAVVSEDSDEALKSSLCIVDAKALFDHLSKETTGPSADKRTGLEMQVVRQNMSGINAKIRWVPHPRMVVDGLTKKHANLEALYELLDSGEYQIVLEAHALQEKLEERCERGKPVSASARAVCEASLEYGEPPVFTTAKLISANIGSAFDMRFHADSTNTHVCMDIISTIQQAAAGGDTIGAGRIRQLLLLDSGGAVVPPRGAVIGNAPSHGVEELEFAGSLVSTAKTVSVIKGQVAGTQSEFIGELQRLFGNTDVHRQAVDAISEACAAGGQNVPDITDAIEWQFMRSHRDGASGLLQIGLSLQGRRYLSFGLHRSPEPATGPDPSVWDEEAWQKLPSADLTTLALNPGDVYVATPAVFEHGVAYEPMEDPTVALMFRLALPDTAATKDLNRCESASFDEAASSISTALAEALSRDILRLPSLADVHEVETMLCKRAVVWCLDPWETELTIKGIPSPASFIAASEDGQWLATAAPGDALSVFGLGKPDLLAAASAGGPTITAVAFAPEDELLALGCSDGSLQAVGPRKSAADSIAPPHDSPGSAAMPPGAGDVVRMQTKVLDSRVWLARFGCVAIPSGLIAITRWIPRFTKMLNLTMLSGQALASMHVGEVSDVKGLKQRLTQVYGLPPPFRQRVLLNGESLKDAVRLDSPMNLDLALLTYADVSQDQIDDLAAAARQGSVSKVEGMMQLPQDPDAIGTTGEPALMIASRQGHAEVVRVLLEAGAGTNVADKEGTTALMMASEQGHAEVVNLLLEASAGTNVAVKNGTTALMIAAGQGHAEVVRLLLEAGAHRDLVANSGSTALMRASGRCHVEVVRVLLEAGAGTNVADKDGTTALMIASKQGHAEVVRLLLEAGADGDLATNSGSTALMRASGRCHLEVVRVLLEAGAGTNVADKESTTALMIASKQGHAEVVRLLLEAGADWLPTASADLNLADSRAPQPLWSHLGTEMGDGAAVNRLYEGAICIVLAAGFSKVEQELEDATDASDLAGLPKALLPVAGKPMLDHWWEYLFQNRLISDIFLVSNALKYKHFERWATAKGIAVSRVVNSGATAVEKGRGVLRDVELGLRRAQQVLGAIDSRDVIVFAGDTLFFKDFDLQRILDFHFYKGGSLMLYYGRRDVDNPSERGMCEVDVQTSKVTSFVEKPPAGLRGSEFPFVSPLFYILEPAAWKRIPEFNSGLLLRSTSLTNVMEKNGFSFGRFVQHAIGDLRLPFWGMRMPGAFHLIGASTGLEEYRQLDQTFIKMGAGSDGRNPDRIRTKTYARVGLMGNPSDGFHGKTLSVTIRNFWASVEMWESPQLRLLPHPLFDPSSFSGLADLHFIGRREGYYGGTRLLMATCKRFQELCTSRGIALPSKNFTLRYDTNIPRQVGAQALNSSPTLGMKHFLRNMVPGLRLSFLTLLTLRALRAQDATFTKRFTGEATRLRVDLLKNYDKVVPPESDRLEDYSGAGTDVEMQINFFKVQGVDASTGQMRLKVWVRMGWIDQRLSWDPAEYGNISQAKDCWNHTTQRGSTRNDDE</sequence>
<dbReference type="GO" id="GO:0015074">
    <property type="term" value="P:DNA integration"/>
    <property type="evidence" value="ECO:0007669"/>
    <property type="project" value="InterPro"/>
</dbReference>
<dbReference type="SUPFAM" id="SSF63712">
    <property type="entry name" value="Nicotinic receptor ligand binding domain-like"/>
    <property type="match status" value="1"/>
</dbReference>
<name>A0A1Q9EDT8_SYMMI</name>
<dbReference type="InterPro" id="IPR005835">
    <property type="entry name" value="NTP_transferase_dom"/>
</dbReference>
<dbReference type="InterPro" id="IPR036770">
    <property type="entry name" value="Ankyrin_rpt-contain_sf"/>
</dbReference>
<keyword evidence="7" id="KW-1185">Reference proteome</keyword>
<comment type="caution">
    <text evidence="6">The sequence shown here is derived from an EMBL/GenBank/DDBJ whole genome shotgun (WGS) entry which is preliminary data.</text>
</comment>
<dbReference type="Pfam" id="PF13857">
    <property type="entry name" value="Ank_5"/>
    <property type="match status" value="1"/>
</dbReference>
<feature type="domain" description="Integrase catalytic" evidence="5">
    <location>
        <begin position="625"/>
        <end position="786"/>
    </location>
</feature>
<dbReference type="GO" id="GO:0004842">
    <property type="term" value="F:ubiquitin-protein transferase activity"/>
    <property type="evidence" value="ECO:0007669"/>
    <property type="project" value="TreeGrafter"/>
</dbReference>
<protein>
    <submittedName>
        <fullName evidence="6">Ankyrin repeat domain-containing protein 29</fullName>
    </submittedName>
</protein>
<dbReference type="GO" id="GO:0085020">
    <property type="term" value="P:protein K6-linked ubiquitination"/>
    <property type="evidence" value="ECO:0007669"/>
    <property type="project" value="TreeGrafter"/>
</dbReference>
<dbReference type="Pfam" id="PF00483">
    <property type="entry name" value="NTP_transferase"/>
    <property type="match status" value="1"/>
</dbReference>
<feature type="repeat" description="ANK" evidence="3">
    <location>
        <begin position="2492"/>
        <end position="2524"/>
    </location>
</feature>
<keyword evidence="1" id="KW-0677">Repeat</keyword>
<dbReference type="SUPFAM" id="SSF53448">
    <property type="entry name" value="Nucleotide-diphospho-sugar transferases"/>
    <property type="match status" value="1"/>
</dbReference>
<feature type="compositionally biased region" description="Basic and acidic residues" evidence="4">
    <location>
        <begin position="986"/>
        <end position="995"/>
    </location>
</feature>
<evidence type="ECO:0000259" key="5">
    <source>
        <dbReference type="PROSITE" id="PS50994"/>
    </source>
</evidence>
<dbReference type="SUPFAM" id="SSF48403">
    <property type="entry name" value="Ankyrin repeat"/>
    <property type="match status" value="1"/>
</dbReference>
<dbReference type="PROSITE" id="PS50994">
    <property type="entry name" value="INTEGRASE"/>
    <property type="match status" value="1"/>
</dbReference>
<dbReference type="GO" id="GO:0016020">
    <property type="term" value="C:membrane"/>
    <property type="evidence" value="ECO:0007669"/>
    <property type="project" value="InterPro"/>
</dbReference>
<feature type="repeat" description="ANK" evidence="3">
    <location>
        <begin position="2591"/>
        <end position="2617"/>
    </location>
</feature>
<organism evidence="6 7">
    <name type="scientific">Symbiodinium microadriaticum</name>
    <name type="common">Dinoflagellate</name>
    <name type="synonym">Zooxanthella microadriatica</name>
    <dbReference type="NCBI Taxonomy" id="2951"/>
    <lineage>
        <taxon>Eukaryota</taxon>
        <taxon>Sar</taxon>
        <taxon>Alveolata</taxon>
        <taxon>Dinophyceae</taxon>
        <taxon>Suessiales</taxon>
        <taxon>Symbiodiniaceae</taxon>
        <taxon>Symbiodinium</taxon>
    </lineage>
</organism>
<dbReference type="PANTHER" id="PTHR24171:SF8">
    <property type="entry name" value="BRCA1-ASSOCIATED RING DOMAIN PROTEIN 1"/>
    <property type="match status" value="1"/>
</dbReference>
<feature type="compositionally biased region" description="Acidic residues" evidence="4">
    <location>
        <begin position="996"/>
        <end position="1015"/>
    </location>
</feature>
<feature type="repeat" description="ANK" evidence="3">
    <location>
        <begin position="2459"/>
        <end position="2491"/>
    </location>
</feature>
<evidence type="ECO:0000313" key="7">
    <source>
        <dbReference type="Proteomes" id="UP000186817"/>
    </source>
</evidence>
<feature type="region of interest" description="Disordered" evidence="4">
    <location>
        <begin position="969"/>
        <end position="1057"/>
    </location>
</feature>
<dbReference type="GO" id="GO:0003676">
    <property type="term" value="F:nucleic acid binding"/>
    <property type="evidence" value="ECO:0007669"/>
    <property type="project" value="InterPro"/>
</dbReference>
<dbReference type="OrthoDB" id="426808at2759"/>
<feature type="repeat" description="ANK" evidence="3">
    <location>
        <begin position="2393"/>
        <end position="2425"/>
    </location>
</feature>
<dbReference type="InterPro" id="IPR012337">
    <property type="entry name" value="RNaseH-like_sf"/>
</dbReference>
<dbReference type="InterPro" id="IPR036322">
    <property type="entry name" value="WD40_repeat_dom_sf"/>
</dbReference>
<dbReference type="Gene3D" id="2.70.170.10">
    <property type="entry name" value="Neurotransmitter-gated ion-channel ligand-binding domain"/>
    <property type="match status" value="1"/>
</dbReference>
<accession>A0A1Q9EDT8</accession>
<evidence type="ECO:0000256" key="4">
    <source>
        <dbReference type="SAM" id="MobiDB-lite"/>
    </source>
</evidence>
<keyword evidence="2 3" id="KW-0040">ANK repeat</keyword>
<dbReference type="Gene3D" id="3.30.420.10">
    <property type="entry name" value="Ribonuclease H-like superfamily/Ribonuclease H"/>
    <property type="match status" value="1"/>
</dbReference>
<evidence type="ECO:0000256" key="3">
    <source>
        <dbReference type="PROSITE-ProRule" id="PRU00023"/>
    </source>
</evidence>
<dbReference type="InterPro" id="IPR036734">
    <property type="entry name" value="Neur_chan_lig-bd_sf"/>
</dbReference>
<evidence type="ECO:0000313" key="6">
    <source>
        <dbReference type="EMBL" id="OLQ05547.1"/>
    </source>
</evidence>
<evidence type="ECO:0000256" key="1">
    <source>
        <dbReference type="ARBA" id="ARBA00022737"/>
    </source>
</evidence>
<dbReference type="PROSITE" id="PS50297">
    <property type="entry name" value="ANK_REP_REGION"/>
    <property type="match status" value="7"/>
</dbReference>
<dbReference type="InterPro" id="IPR029044">
    <property type="entry name" value="Nucleotide-diphossugar_trans"/>
</dbReference>
<feature type="repeat" description="ANK" evidence="3">
    <location>
        <begin position="2558"/>
        <end position="2590"/>
    </location>
</feature>
<dbReference type="Proteomes" id="UP000186817">
    <property type="component" value="Unassembled WGS sequence"/>
</dbReference>
<dbReference type="SMART" id="SM00248">
    <property type="entry name" value="ANK"/>
    <property type="match status" value="8"/>
</dbReference>
<dbReference type="Gene3D" id="2.130.10.10">
    <property type="entry name" value="YVTN repeat-like/Quinoprotein amine dehydrogenase"/>
    <property type="match status" value="1"/>
</dbReference>
<gene>
    <name evidence="6" type="primary">ankrd29</name>
    <name evidence="6" type="ORF">AK812_SmicGene11255</name>
</gene>
<dbReference type="InterPro" id="IPR015943">
    <property type="entry name" value="WD40/YVTN_repeat-like_dom_sf"/>
</dbReference>
<dbReference type="Gene3D" id="3.90.550.10">
    <property type="entry name" value="Spore Coat Polysaccharide Biosynthesis Protein SpsA, Chain A"/>
    <property type="match status" value="1"/>
</dbReference>
<dbReference type="Pfam" id="PF12796">
    <property type="entry name" value="Ank_2"/>
    <property type="match status" value="2"/>
</dbReference>
<dbReference type="SUPFAM" id="SSF53098">
    <property type="entry name" value="Ribonuclease H-like"/>
    <property type="match status" value="1"/>
</dbReference>
<dbReference type="InterPro" id="IPR002110">
    <property type="entry name" value="Ankyrin_rpt"/>
</dbReference>
<feature type="region of interest" description="Disordered" evidence="4">
    <location>
        <begin position="2220"/>
        <end position="2242"/>
    </location>
</feature>
<feature type="repeat" description="ANK" evidence="3">
    <location>
        <begin position="2426"/>
        <end position="2458"/>
    </location>
</feature>
<dbReference type="Gene3D" id="1.25.40.20">
    <property type="entry name" value="Ankyrin repeat-containing domain"/>
    <property type="match status" value="3"/>
</dbReference>
<reference evidence="6 7" key="1">
    <citation type="submission" date="2016-02" db="EMBL/GenBank/DDBJ databases">
        <title>Genome analysis of coral dinoflagellate symbionts highlights evolutionary adaptations to a symbiotic lifestyle.</title>
        <authorList>
            <person name="Aranda M."/>
            <person name="Li Y."/>
            <person name="Liew Y.J."/>
            <person name="Baumgarten S."/>
            <person name="Simakov O."/>
            <person name="Wilson M."/>
            <person name="Piel J."/>
            <person name="Ashoor H."/>
            <person name="Bougouffa S."/>
            <person name="Bajic V.B."/>
            <person name="Ryu T."/>
            <person name="Ravasi T."/>
            <person name="Bayer T."/>
            <person name="Micklem G."/>
            <person name="Kim H."/>
            <person name="Bhak J."/>
            <person name="Lajeunesse T.C."/>
            <person name="Voolstra C.R."/>
        </authorList>
    </citation>
    <scope>NUCLEOTIDE SEQUENCE [LARGE SCALE GENOMIC DNA]</scope>
    <source>
        <strain evidence="6 7">CCMP2467</strain>
    </source>
</reference>
<feature type="repeat" description="ANK" evidence="3">
    <location>
        <begin position="2525"/>
        <end position="2557"/>
    </location>
</feature>
<dbReference type="InterPro" id="IPR006202">
    <property type="entry name" value="Neur_chan_lig-bd"/>
</dbReference>
<dbReference type="InterPro" id="IPR013103">
    <property type="entry name" value="RVT_2"/>
</dbReference>
<dbReference type="PANTHER" id="PTHR24171">
    <property type="entry name" value="ANKYRIN REPEAT DOMAIN-CONTAINING PROTEIN 39-RELATED"/>
    <property type="match status" value="1"/>
</dbReference>
<dbReference type="GO" id="GO:0005230">
    <property type="term" value="F:extracellular ligand-gated monoatomic ion channel activity"/>
    <property type="evidence" value="ECO:0007669"/>
    <property type="project" value="InterPro"/>
</dbReference>